<dbReference type="Gene3D" id="2.30.320.10">
    <property type="entry name" value="YwqG-like"/>
    <property type="match status" value="1"/>
</dbReference>
<dbReference type="OrthoDB" id="4775619at2"/>
<name>A0A558DNL3_9PSEU</name>
<gene>
    <name evidence="1" type="ORF">FNH05_00695</name>
</gene>
<keyword evidence="2" id="KW-1185">Reference proteome</keyword>
<evidence type="ECO:0000313" key="2">
    <source>
        <dbReference type="Proteomes" id="UP000320011"/>
    </source>
</evidence>
<organism evidence="1 2">
    <name type="scientific">Amycolatopsis rhizosphaerae</name>
    <dbReference type="NCBI Taxonomy" id="2053003"/>
    <lineage>
        <taxon>Bacteria</taxon>
        <taxon>Bacillati</taxon>
        <taxon>Actinomycetota</taxon>
        <taxon>Actinomycetes</taxon>
        <taxon>Pseudonocardiales</taxon>
        <taxon>Pseudonocardiaceae</taxon>
        <taxon>Amycolatopsis</taxon>
    </lineage>
</organism>
<reference evidence="1 2" key="1">
    <citation type="submission" date="2019-07" db="EMBL/GenBank/DDBJ databases">
        <authorList>
            <person name="Duangmal K."/>
            <person name="Teo W.F.A."/>
        </authorList>
    </citation>
    <scope>NUCLEOTIDE SEQUENCE [LARGE SCALE GENOMIC DNA]</scope>
    <source>
        <strain evidence="1 2">TBRC 6029</strain>
    </source>
</reference>
<dbReference type="PANTHER" id="PTHR36436:SF6">
    <property type="entry name" value="SLL5081 PROTEIN"/>
    <property type="match status" value="1"/>
</dbReference>
<sequence length="374" mass="40044">MIPSTRSGDRPTSPPPSAGWAISVTRLDLEQRGCSPPRTPEPPVHAGRVGLSNGVSSVADRLGERSRGVAGGRAVAWQDAGVPGHEDRLVELARGQLPDAVAEAWIALFRPAVRLIAVGSGVAVGHLGGNPSLPVGMPWPVWPDVGPLTHVASLDCGSLPREALDIPLPAAGRLLFFYFDGRYQLDHDDPWLDMAEPDQPEGAQVVFIPDGVAVRERSAPPGLRPYPRVDLAGVPMMTGPQREHILLDQVSVPGGLSLAEAVDGLSVNGYAGTDVFCEVVYQVDEGRWPNHQVGGFSDPWQGAAESEIAGLVLDGVPWGDPRFAEEAARWVLLAQFDSDGEMLWGDAGALYWLIRRDDLAAGRFDRARFTMQCG</sequence>
<dbReference type="AlphaFoldDB" id="A0A558DNL3"/>
<proteinExistence type="predicted"/>
<dbReference type="Proteomes" id="UP000320011">
    <property type="component" value="Unassembled WGS sequence"/>
</dbReference>
<dbReference type="InterPro" id="IPR035948">
    <property type="entry name" value="YwqG-like_sf"/>
</dbReference>
<reference evidence="1 2" key="2">
    <citation type="submission" date="2019-08" db="EMBL/GenBank/DDBJ databases">
        <title>Amycolatopsis acidicola sp. nov., isolated from peat swamp forest soil.</title>
        <authorList>
            <person name="Srisuk N."/>
        </authorList>
    </citation>
    <scope>NUCLEOTIDE SEQUENCE [LARGE SCALE GENOMIC DNA]</scope>
    <source>
        <strain evidence="1 2">TBRC 6029</strain>
    </source>
</reference>
<dbReference type="EMBL" id="VJWX01000003">
    <property type="protein sequence ID" value="TVT62612.1"/>
    <property type="molecule type" value="Genomic_DNA"/>
</dbReference>
<dbReference type="SUPFAM" id="SSF103032">
    <property type="entry name" value="Hypothetical protein YwqG"/>
    <property type="match status" value="1"/>
</dbReference>
<dbReference type="Pfam" id="PF09234">
    <property type="entry name" value="DUF1963"/>
    <property type="match status" value="1"/>
</dbReference>
<dbReference type="RefSeq" id="WP_144584796.1">
    <property type="nucleotide sequence ID" value="NZ_VJWX01000003.1"/>
</dbReference>
<comment type="caution">
    <text evidence="1">The sequence shown here is derived from an EMBL/GenBank/DDBJ whole genome shotgun (WGS) entry which is preliminary data.</text>
</comment>
<accession>A0A558DNL3</accession>
<evidence type="ECO:0000313" key="1">
    <source>
        <dbReference type="EMBL" id="TVT62612.1"/>
    </source>
</evidence>
<dbReference type="PANTHER" id="PTHR36436">
    <property type="entry name" value="SLL5081 PROTEIN"/>
    <property type="match status" value="1"/>
</dbReference>
<dbReference type="InterPro" id="IPR015315">
    <property type="entry name" value="DUF1963"/>
</dbReference>
<protein>
    <submittedName>
        <fullName evidence="1">DUF1963 domain-containing protein</fullName>
    </submittedName>
</protein>